<feature type="transmembrane region" description="Helical" evidence="1">
    <location>
        <begin position="6"/>
        <end position="28"/>
    </location>
</feature>
<comment type="caution">
    <text evidence="2">The sequence shown here is derived from an EMBL/GenBank/DDBJ whole genome shotgun (WGS) entry which is preliminary data.</text>
</comment>
<dbReference type="OrthoDB" id="1739345at2"/>
<accession>A0A4R2TY66</accession>
<dbReference type="Proteomes" id="UP000295504">
    <property type="component" value="Unassembled WGS sequence"/>
</dbReference>
<dbReference type="InterPro" id="IPR021338">
    <property type="entry name" value="DUF2953"/>
</dbReference>
<organism evidence="2 3">
    <name type="scientific">Serpentinicella alkaliphila</name>
    <dbReference type="NCBI Taxonomy" id="1734049"/>
    <lineage>
        <taxon>Bacteria</taxon>
        <taxon>Bacillati</taxon>
        <taxon>Bacillota</taxon>
        <taxon>Clostridia</taxon>
        <taxon>Peptostreptococcales</taxon>
        <taxon>Natronincolaceae</taxon>
        <taxon>Serpentinicella</taxon>
    </lineage>
</organism>
<keyword evidence="1" id="KW-0472">Membrane</keyword>
<dbReference type="Pfam" id="PF11167">
    <property type="entry name" value="DUF2953"/>
    <property type="match status" value="1"/>
</dbReference>
<dbReference type="RefSeq" id="WP_132847203.1">
    <property type="nucleotide sequence ID" value="NZ_CP058648.1"/>
</dbReference>
<evidence type="ECO:0000313" key="3">
    <source>
        <dbReference type="Proteomes" id="UP000295504"/>
    </source>
</evidence>
<sequence length="239" mass="27541">MIILRIIGYLLLFIFTIIALLVITPINYSLECSKYEKLNISSKTILFGRLFKVIISVNSQNKMYGILTFIGIPFSFETSLDSVKVDKKLNIKNKTVHKTDELSETKTKKNTKNKKMTDEFVNNLNIDFIVHCLKYINKIWTSIKPKQLTLYAIYGFEDPYYTGLVCSFTNALSPILKEYDVNLSPSFGESILSGELKIKGRITIIVLIYVIVRFMVTNPIKNILKNIIRIKKEEKIYAN</sequence>
<gene>
    <name evidence="2" type="ORF">EDD79_1001111</name>
</gene>
<keyword evidence="1" id="KW-0812">Transmembrane</keyword>
<feature type="transmembrane region" description="Helical" evidence="1">
    <location>
        <begin position="198"/>
        <end position="216"/>
    </location>
</feature>
<keyword evidence="3" id="KW-1185">Reference proteome</keyword>
<proteinExistence type="predicted"/>
<dbReference type="EMBL" id="SLYC01000001">
    <property type="protein sequence ID" value="TCQ08027.1"/>
    <property type="molecule type" value="Genomic_DNA"/>
</dbReference>
<evidence type="ECO:0000256" key="1">
    <source>
        <dbReference type="SAM" id="Phobius"/>
    </source>
</evidence>
<evidence type="ECO:0000313" key="2">
    <source>
        <dbReference type="EMBL" id="TCQ08027.1"/>
    </source>
</evidence>
<protein>
    <submittedName>
        <fullName evidence="2">DUF2953 family protein</fullName>
    </submittedName>
</protein>
<dbReference type="AlphaFoldDB" id="A0A4R2TY66"/>
<name>A0A4R2TY66_9FIRM</name>
<keyword evidence="1" id="KW-1133">Transmembrane helix</keyword>
<reference evidence="2 3" key="1">
    <citation type="submission" date="2019-03" db="EMBL/GenBank/DDBJ databases">
        <title>Genomic Encyclopedia of Type Strains, Phase IV (KMG-IV): sequencing the most valuable type-strain genomes for metagenomic binning, comparative biology and taxonomic classification.</title>
        <authorList>
            <person name="Goeker M."/>
        </authorList>
    </citation>
    <scope>NUCLEOTIDE SEQUENCE [LARGE SCALE GENOMIC DNA]</scope>
    <source>
        <strain evidence="2 3">DSM 100013</strain>
    </source>
</reference>